<protein>
    <submittedName>
        <fullName evidence="2">Uncharacterized protein</fullName>
    </submittedName>
</protein>
<gene>
    <name evidence="2" type="ORF">GWI33_012008</name>
</gene>
<feature type="region of interest" description="Disordered" evidence="1">
    <location>
        <begin position="26"/>
        <end position="49"/>
    </location>
</feature>
<organism evidence="2 3">
    <name type="scientific">Rhynchophorus ferrugineus</name>
    <name type="common">Red palm weevil</name>
    <name type="synonym">Curculio ferrugineus</name>
    <dbReference type="NCBI Taxonomy" id="354439"/>
    <lineage>
        <taxon>Eukaryota</taxon>
        <taxon>Metazoa</taxon>
        <taxon>Ecdysozoa</taxon>
        <taxon>Arthropoda</taxon>
        <taxon>Hexapoda</taxon>
        <taxon>Insecta</taxon>
        <taxon>Pterygota</taxon>
        <taxon>Neoptera</taxon>
        <taxon>Endopterygota</taxon>
        <taxon>Coleoptera</taxon>
        <taxon>Polyphaga</taxon>
        <taxon>Cucujiformia</taxon>
        <taxon>Curculionidae</taxon>
        <taxon>Dryophthorinae</taxon>
        <taxon>Rhynchophorus</taxon>
    </lineage>
</organism>
<dbReference type="EMBL" id="JAACXV010000061">
    <property type="protein sequence ID" value="KAF7285157.1"/>
    <property type="molecule type" value="Genomic_DNA"/>
</dbReference>
<reference evidence="2" key="1">
    <citation type="submission" date="2020-08" db="EMBL/GenBank/DDBJ databases">
        <title>Genome sequencing and assembly of the red palm weevil Rhynchophorus ferrugineus.</title>
        <authorList>
            <person name="Dias G.B."/>
            <person name="Bergman C.M."/>
            <person name="Manee M."/>
        </authorList>
    </citation>
    <scope>NUCLEOTIDE SEQUENCE</scope>
    <source>
        <strain evidence="2">AA-2017</strain>
        <tissue evidence="2">Whole larva</tissue>
    </source>
</reference>
<evidence type="ECO:0000256" key="1">
    <source>
        <dbReference type="SAM" id="MobiDB-lite"/>
    </source>
</evidence>
<sequence>MVYIYEENENGEENIIGSFPLGLAASDKNPKTTREGLNERSDRHWNEADRKSDGIAGTLTDIGSCLLVNCS</sequence>
<proteinExistence type="predicted"/>
<comment type="caution">
    <text evidence="2">The sequence shown here is derived from an EMBL/GenBank/DDBJ whole genome shotgun (WGS) entry which is preliminary data.</text>
</comment>
<name>A0A834IU95_RHYFE</name>
<accession>A0A834IU95</accession>
<dbReference type="AlphaFoldDB" id="A0A834IU95"/>
<keyword evidence="3" id="KW-1185">Reference proteome</keyword>
<feature type="compositionally biased region" description="Basic and acidic residues" evidence="1">
    <location>
        <begin position="28"/>
        <end position="49"/>
    </location>
</feature>
<evidence type="ECO:0000313" key="2">
    <source>
        <dbReference type="EMBL" id="KAF7285157.1"/>
    </source>
</evidence>
<evidence type="ECO:0000313" key="3">
    <source>
        <dbReference type="Proteomes" id="UP000625711"/>
    </source>
</evidence>
<dbReference type="Proteomes" id="UP000625711">
    <property type="component" value="Unassembled WGS sequence"/>
</dbReference>